<gene>
    <name evidence="1" type="ORF">NBR_LOCUS2193</name>
</gene>
<dbReference type="EMBL" id="UYSL01002330">
    <property type="protein sequence ID" value="VDL65782.1"/>
    <property type="molecule type" value="Genomic_DNA"/>
</dbReference>
<evidence type="ECO:0000313" key="2">
    <source>
        <dbReference type="Proteomes" id="UP000271162"/>
    </source>
</evidence>
<proteinExistence type="predicted"/>
<dbReference type="AlphaFoldDB" id="A0A0N4XI40"/>
<keyword evidence="2" id="KW-1185">Reference proteome</keyword>
<evidence type="ECO:0000313" key="3">
    <source>
        <dbReference type="WBParaSite" id="NBR_0000219201-mRNA-1"/>
    </source>
</evidence>
<protein>
    <submittedName>
        <fullName evidence="3">Capsid protein</fullName>
    </submittedName>
</protein>
<dbReference type="STRING" id="27835.A0A0N4XI40"/>
<accession>A0A0N4XI40</accession>
<sequence length="150" mass="16783">MAGRRQSMTAQITRQARRLSTVIAPQFTKIEPVNILQKVDGAEIRISDMTQYQKAVDQYILRNAVQFDPIEFDVIDSSGYRILQANLYPEGVSLIEGKKKVCEVVLAHNDDDTPNCIAKITHPVTNMTVYELKEVSGIITIQSNADDMIG</sequence>
<reference evidence="1 2" key="2">
    <citation type="submission" date="2018-11" db="EMBL/GenBank/DDBJ databases">
        <authorList>
            <consortium name="Pathogen Informatics"/>
        </authorList>
    </citation>
    <scope>NUCLEOTIDE SEQUENCE [LARGE SCALE GENOMIC DNA]</scope>
</reference>
<organism evidence="3">
    <name type="scientific">Nippostrongylus brasiliensis</name>
    <name type="common">Rat hookworm</name>
    <dbReference type="NCBI Taxonomy" id="27835"/>
    <lineage>
        <taxon>Eukaryota</taxon>
        <taxon>Metazoa</taxon>
        <taxon>Ecdysozoa</taxon>
        <taxon>Nematoda</taxon>
        <taxon>Chromadorea</taxon>
        <taxon>Rhabditida</taxon>
        <taxon>Rhabditina</taxon>
        <taxon>Rhabditomorpha</taxon>
        <taxon>Strongyloidea</taxon>
        <taxon>Heligmosomidae</taxon>
        <taxon>Nippostrongylus</taxon>
    </lineage>
</organism>
<dbReference type="Proteomes" id="UP000271162">
    <property type="component" value="Unassembled WGS sequence"/>
</dbReference>
<dbReference type="WBParaSite" id="NBR_0000219201-mRNA-1">
    <property type="protein sequence ID" value="NBR_0000219201-mRNA-1"/>
    <property type="gene ID" value="NBR_0000219201"/>
</dbReference>
<evidence type="ECO:0000313" key="1">
    <source>
        <dbReference type="EMBL" id="VDL65782.1"/>
    </source>
</evidence>
<dbReference type="OMA" id="TPNCIAK"/>
<reference evidence="3" key="1">
    <citation type="submission" date="2017-02" db="UniProtKB">
        <authorList>
            <consortium name="WormBaseParasite"/>
        </authorList>
    </citation>
    <scope>IDENTIFICATION</scope>
</reference>
<name>A0A0N4XI40_NIPBR</name>